<evidence type="ECO:0000313" key="9">
    <source>
        <dbReference type="RefSeq" id="XP_029022700.1"/>
    </source>
</evidence>
<feature type="region of interest" description="Disordered" evidence="5">
    <location>
        <begin position="249"/>
        <end position="447"/>
    </location>
</feature>
<feature type="compositionally biased region" description="Acidic residues" evidence="5">
    <location>
        <begin position="272"/>
        <end position="281"/>
    </location>
</feature>
<protein>
    <recommendedName>
        <fullName evidence="1">Serum response factor-binding protein 1</fullName>
    </recommendedName>
    <alternativeName>
        <fullName evidence="4">SRF-dependent transcription regulation-associated protein</fullName>
    </alternativeName>
</protein>
<evidence type="ECO:0000256" key="3">
    <source>
        <dbReference type="ARBA" id="ARBA00025646"/>
    </source>
</evidence>
<keyword evidence="7" id="KW-1185">Reference proteome</keyword>
<feature type="compositionally biased region" description="Basic and acidic residues" evidence="5">
    <location>
        <begin position="504"/>
        <end position="519"/>
    </location>
</feature>
<feature type="region of interest" description="Disordered" evidence="5">
    <location>
        <begin position="472"/>
        <end position="606"/>
    </location>
</feature>
<feature type="compositionally biased region" description="Basic and acidic residues" evidence="5">
    <location>
        <begin position="315"/>
        <end position="327"/>
    </location>
</feature>
<evidence type="ECO:0000259" key="6">
    <source>
        <dbReference type="Pfam" id="PF09073"/>
    </source>
</evidence>
<feature type="compositionally biased region" description="Basic and acidic residues" evidence="5">
    <location>
        <begin position="282"/>
        <end position="294"/>
    </location>
</feature>
<keyword evidence="2" id="KW-0175">Coiled coil</keyword>
<dbReference type="GO" id="GO:0005634">
    <property type="term" value="C:nucleus"/>
    <property type="evidence" value="ECO:0007669"/>
    <property type="project" value="TreeGrafter"/>
</dbReference>
<gene>
    <name evidence="8 9" type="primary">srfbp1</name>
</gene>
<feature type="domain" description="Bud22" evidence="6">
    <location>
        <begin position="507"/>
        <end position="603"/>
    </location>
</feature>
<feature type="compositionally biased region" description="Basic and acidic residues" evidence="5">
    <location>
        <begin position="346"/>
        <end position="360"/>
    </location>
</feature>
<dbReference type="Pfam" id="PF09073">
    <property type="entry name" value="BUD22"/>
    <property type="match status" value="1"/>
</dbReference>
<feature type="compositionally biased region" description="Basic and acidic residues" evidence="5">
    <location>
        <begin position="1"/>
        <end position="13"/>
    </location>
</feature>
<feature type="compositionally biased region" description="Basic and acidic residues" evidence="5">
    <location>
        <begin position="527"/>
        <end position="540"/>
    </location>
</feature>
<evidence type="ECO:0000313" key="8">
    <source>
        <dbReference type="RefSeq" id="XP_029022699.1"/>
    </source>
</evidence>
<feature type="compositionally biased region" description="Acidic residues" evidence="5">
    <location>
        <begin position="69"/>
        <end position="82"/>
    </location>
</feature>
<feature type="compositionally biased region" description="Basic and acidic residues" evidence="5">
    <location>
        <begin position="550"/>
        <end position="562"/>
    </location>
</feature>
<dbReference type="GO" id="GO:0030686">
    <property type="term" value="C:90S preribosome"/>
    <property type="evidence" value="ECO:0007669"/>
    <property type="project" value="TreeGrafter"/>
</dbReference>
<dbReference type="GeneTree" id="ENSGT00390000006478"/>
<feature type="compositionally biased region" description="Basic and acidic residues" evidence="5">
    <location>
        <begin position="24"/>
        <end position="68"/>
    </location>
</feature>
<sequence length="606" mass="68790">MEHMVLLDQKKEVEEEEREEKEDNEGSKVEEDKAEKSEDHDDSKVKEDNVEKYGHDGGGEEDDRAKEEKEEEDDDDDDDDDDRSNHSQESNEEDQDENTQVVDKPEKTINLPVSPKENKESDVLNLNNEVVKMRKEVKRVRALIIRKLTRKIGALKKKKGKDREVERNQKRADRLLEEIHAMKNAAPDLVTKMALQKRLIFEQVCKNPKSTITERAIARIASHPQFDKKILAIKTAVRAFKQERMNPKVEKKVKGQIVKVNPQSLARGGESDKEEEESTEEQWEKTFKKNEDGVLKSAEGATVAKPETQPMKAAAKKETADVPKKETPSSGSVKKIPAKSSTVKKLVKEKPSSKQSEKKPSAPQRTKNEEDSDSEMSDDEEKEYFDDSTEERFHKQSSQSEESDDDDGFFVGKVRKFKKNKKNTEQESGLGEKKQHEVKNDSANKVQTELDDLEARLKSKVSMQSVFCSTLSSPVQNKGRGAGRGRGWGKFRGQATMKGGPNRDFSRESKFPKQERGTERNSGFKYSKPEGSRSEPERGFDSFGRGRGRGRGDAVSHKDHGGRGGFTQQAPKQALHPSWEASKKRREQQGQIQAFQGKKIKFDDDD</sequence>
<dbReference type="OrthoDB" id="3364872at2759"/>
<dbReference type="CTD" id="153443"/>
<feature type="compositionally biased region" description="Basic and acidic residues" evidence="5">
    <location>
        <begin position="422"/>
        <end position="442"/>
    </location>
</feature>
<dbReference type="InterPro" id="IPR037393">
    <property type="entry name" value="Bud22/SRFB1"/>
</dbReference>
<evidence type="ECO:0000313" key="7">
    <source>
        <dbReference type="Proteomes" id="UP000515150"/>
    </source>
</evidence>
<dbReference type="PANTHER" id="PTHR23325">
    <property type="entry name" value="SERUM RESPONSE FACTOR-BINDING"/>
    <property type="match status" value="1"/>
</dbReference>
<organism evidence="7 9">
    <name type="scientific">Betta splendens</name>
    <name type="common">Siamese fighting fish</name>
    <dbReference type="NCBI Taxonomy" id="158456"/>
    <lineage>
        <taxon>Eukaryota</taxon>
        <taxon>Metazoa</taxon>
        <taxon>Chordata</taxon>
        <taxon>Craniata</taxon>
        <taxon>Vertebrata</taxon>
        <taxon>Euteleostomi</taxon>
        <taxon>Actinopterygii</taxon>
        <taxon>Neopterygii</taxon>
        <taxon>Teleostei</taxon>
        <taxon>Neoteleostei</taxon>
        <taxon>Acanthomorphata</taxon>
        <taxon>Anabantaria</taxon>
        <taxon>Anabantiformes</taxon>
        <taxon>Anabantoidei</taxon>
        <taxon>Osphronemidae</taxon>
        <taxon>Betta</taxon>
    </lineage>
</organism>
<evidence type="ECO:0000256" key="1">
    <source>
        <dbReference type="ARBA" id="ARBA00013459"/>
    </source>
</evidence>
<evidence type="ECO:0000256" key="5">
    <source>
        <dbReference type="SAM" id="MobiDB-lite"/>
    </source>
</evidence>
<feature type="region of interest" description="Disordered" evidence="5">
    <location>
        <begin position="1"/>
        <end position="120"/>
    </location>
</feature>
<dbReference type="RefSeq" id="XP_029022699.1">
    <property type="nucleotide sequence ID" value="XM_029166866.3"/>
</dbReference>
<dbReference type="InterPro" id="IPR015158">
    <property type="entry name" value="Bud22_dom"/>
</dbReference>
<name>A0A6P7NXJ8_BETSP</name>
<dbReference type="Proteomes" id="UP000515150">
    <property type="component" value="Chromosome 11"/>
</dbReference>
<accession>A0A6P7NXJ8</accession>
<dbReference type="GeneID" id="114865606"/>
<dbReference type="PANTHER" id="PTHR23325:SF1">
    <property type="entry name" value="SERUM RESPONSE FACTOR-BINDING PROTEIN 1"/>
    <property type="match status" value="1"/>
</dbReference>
<evidence type="ECO:0000256" key="2">
    <source>
        <dbReference type="ARBA" id="ARBA00023054"/>
    </source>
</evidence>
<dbReference type="GO" id="GO:0030490">
    <property type="term" value="P:maturation of SSU-rRNA"/>
    <property type="evidence" value="ECO:0007669"/>
    <property type="project" value="TreeGrafter"/>
</dbReference>
<dbReference type="RefSeq" id="XP_029022700.1">
    <property type="nucleotide sequence ID" value="XM_029166867.3"/>
</dbReference>
<evidence type="ECO:0000256" key="4">
    <source>
        <dbReference type="ARBA" id="ARBA00033254"/>
    </source>
</evidence>
<feature type="compositionally biased region" description="Acidic residues" evidence="5">
    <location>
        <begin position="370"/>
        <end position="389"/>
    </location>
</feature>
<proteinExistence type="predicted"/>
<feature type="compositionally biased region" description="Acidic residues" evidence="5">
    <location>
        <begin position="14"/>
        <end position="23"/>
    </location>
</feature>
<reference evidence="8 9" key="1">
    <citation type="submission" date="2025-04" db="UniProtKB">
        <authorList>
            <consortium name="RefSeq"/>
        </authorList>
    </citation>
    <scope>IDENTIFICATION</scope>
</reference>
<dbReference type="KEGG" id="bspl:114865606"/>
<dbReference type="AlphaFoldDB" id="A0A6P7NXJ8"/>
<comment type="function">
    <text evidence="3">May be involved in regulating transcriptional activation of cardiac genes during the aging process. May play a role in biosynthesis and/or processing of SLC2A4 in adipose cells.</text>
</comment>